<dbReference type="Proteomes" id="UP001152531">
    <property type="component" value="Unassembled WGS sequence"/>
</dbReference>
<accession>A0ACA9YC50</accession>
<reference evidence="1" key="1">
    <citation type="submission" date="2022-06" db="EMBL/GenBank/DDBJ databases">
        <authorList>
            <person name="Legras J.-L."/>
            <person name="Devillers H."/>
            <person name="Grondin C."/>
        </authorList>
    </citation>
    <scope>NUCLEOTIDE SEQUENCE</scope>
    <source>
        <strain evidence="1">CLIB 1444</strain>
    </source>
</reference>
<protein>
    <submittedName>
        <fullName evidence="1">Trafficking protein particle complex III-specific subunit 85</fullName>
    </submittedName>
</protein>
<sequence>MDYPKGSDPYTARQYLLHHLYSPLISVESSPNSDVILQSILNDNDISMLSILKPYGNNVKYSIQNQFFKLTNNQLITKNYPSFPIRFEPSLPDLLSINSDLSKSSKSNSLHQLFSISSLELLLKKIYPENDDLYLTFFNKIITSNLITPFETFNHPISQIFIINYNNDSIDFLRSKIVEFRNYNFPKYFQIDDLLIHVFVLYDTTVTDEDEILQFQNLIKQKLSVSSTIIPIIFEKEGEEEFVEILKNENSTIDEELQRISLQKDQPFEKYFKIPKKLDFQFKSKIFEFISQYLIPHMERNIRIWDDQILAPRRSIASRFFSVSKKLFNNNNNENTSQFNFQDNYYHKSSPEQIIRKLADWSLILKDFKYSYSVYDFIKKDYTNDKAWIYVASTQEMCMVSLLLVQTQLPNTQPIDKNTLRKIRHDIVEPSLDNLSYTYKSRLNLKTYSLRTHLVVIELLLCMCLTYNMSWWWQDLIEKYLLKVLGEFDNHLVSSNQSSQVIKAILLERLGYSFGKFQSTDKFIDYEQLKVQSQDDAQEEGLYENEKKLLPRIDAASYGFNRYRKSSLWYLLSIKEWENLGNLEHIKFLLTNITETYDLESKDNWYDRKDLLLGSIKHRVE</sequence>
<evidence type="ECO:0000313" key="1">
    <source>
        <dbReference type="EMBL" id="CAH6722637.1"/>
    </source>
</evidence>
<keyword evidence="2" id="KW-1185">Reference proteome</keyword>
<comment type="caution">
    <text evidence="1">The sequence shown here is derived from an EMBL/GenBank/DDBJ whole genome shotgun (WGS) entry which is preliminary data.</text>
</comment>
<proteinExistence type="predicted"/>
<dbReference type="EMBL" id="CALSDN010000010">
    <property type="protein sequence ID" value="CAH6722637.1"/>
    <property type="molecule type" value="Genomic_DNA"/>
</dbReference>
<organism evidence="1 2">
    <name type="scientific">[Candida] jaroonii</name>
    <dbReference type="NCBI Taxonomy" id="467808"/>
    <lineage>
        <taxon>Eukaryota</taxon>
        <taxon>Fungi</taxon>
        <taxon>Dikarya</taxon>
        <taxon>Ascomycota</taxon>
        <taxon>Saccharomycotina</taxon>
        <taxon>Pichiomycetes</taxon>
        <taxon>Debaryomycetaceae</taxon>
        <taxon>Yamadazyma</taxon>
    </lineage>
</organism>
<gene>
    <name evidence="1" type="ORF">CLIB1444_10S02938</name>
</gene>
<name>A0ACA9YC50_9ASCO</name>
<evidence type="ECO:0000313" key="2">
    <source>
        <dbReference type="Proteomes" id="UP001152531"/>
    </source>
</evidence>